<dbReference type="EMBL" id="PSQJ01000002">
    <property type="protein sequence ID" value="PTL86644.1"/>
    <property type="molecule type" value="Genomic_DNA"/>
</dbReference>
<accession>A0A2T4VXZ3</accession>
<proteinExistence type="predicted"/>
<comment type="caution">
    <text evidence="1">The sequence shown here is derived from an EMBL/GenBank/DDBJ whole genome shotgun (WGS) entry which is preliminary data.</text>
</comment>
<evidence type="ECO:0000313" key="2">
    <source>
        <dbReference type="Proteomes" id="UP000240811"/>
    </source>
</evidence>
<dbReference type="AlphaFoldDB" id="A0A2T4VXZ3"/>
<gene>
    <name evidence="1" type="ORF">C4617_02170</name>
</gene>
<protein>
    <submittedName>
        <fullName evidence="1">Uncharacterized protein</fullName>
    </submittedName>
</protein>
<dbReference type="Proteomes" id="UP000240811">
    <property type="component" value="Unassembled WGS sequence"/>
</dbReference>
<organism evidence="1 2">
    <name type="scientific">Candidatus Liberibacter europaeus</name>
    <dbReference type="NCBI Taxonomy" id="744859"/>
    <lineage>
        <taxon>Bacteria</taxon>
        <taxon>Pseudomonadati</taxon>
        <taxon>Pseudomonadota</taxon>
        <taxon>Alphaproteobacteria</taxon>
        <taxon>Hyphomicrobiales</taxon>
        <taxon>Rhizobiaceae</taxon>
        <taxon>Liberibacter</taxon>
    </lineage>
</organism>
<name>A0A2T4VXZ3_9HYPH</name>
<evidence type="ECO:0000313" key="1">
    <source>
        <dbReference type="EMBL" id="PTL86644.1"/>
    </source>
</evidence>
<reference evidence="2" key="1">
    <citation type="submission" date="2018-02" db="EMBL/GenBank/DDBJ databases">
        <title>Genome sequence of Candidatus Liberibacter europaeus.</title>
        <authorList>
            <person name="Frampton R.A."/>
            <person name="Thompson S.M."/>
            <person name="David C."/>
            <person name="Addison S.M."/>
            <person name="Smith G.R."/>
        </authorList>
    </citation>
    <scope>NUCLEOTIDE SEQUENCE [LARGE SCALE GENOMIC DNA]</scope>
</reference>
<sequence length="137" mass="16065">MAFNDSKKLSNIIAIQHCLKIIAERNMSDTIFQRQQINILREELMESMISISLLNPALACHYSIFYQYLSRNEKKMADLQKIQENKLLFEKIKIDRLTKIQDNLSILEELESDDDNNQDSIDQRILFNAVSHKFISS</sequence>